<sequence length="125" mass="14033">SKGTADPIDKPSSEKVTWRKAPAWWTAEEEHVFVLYLEQQAAAARDGANFTKKHFIGTAQHLKDTIPVQQGGEKTFSTCHSKWTHLKENYYTVVDLKSASGMSWSDTNGAGMEKLDAVWKTYVKV</sequence>
<dbReference type="EMBL" id="KN822134">
    <property type="protein sequence ID" value="KIM55485.1"/>
    <property type="molecule type" value="Genomic_DNA"/>
</dbReference>
<dbReference type="Pfam" id="PF12776">
    <property type="entry name" value="Myb_DNA-bind_3"/>
    <property type="match status" value="1"/>
</dbReference>
<feature type="non-terminal residue" evidence="2">
    <location>
        <position position="1"/>
    </location>
</feature>
<feature type="domain" description="Myb/SANT-like" evidence="1">
    <location>
        <begin position="25"/>
        <end position="122"/>
    </location>
</feature>
<proteinExistence type="predicted"/>
<reference evidence="3" key="2">
    <citation type="submission" date="2015-01" db="EMBL/GenBank/DDBJ databases">
        <title>Evolutionary Origins and Diversification of the Mycorrhizal Mutualists.</title>
        <authorList>
            <consortium name="DOE Joint Genome Institute"/>
            <consortium name="Mycorrhizal Genomics Consortium"/>
            <person name="Kohler A."/>
            <person name="Kuo A."/>
            <person name="Nagy L.G."/>
            <person name="Floudas D."/>
            <person name="Copeland A."/>
            <person name="Barry K.W."/>
            <person name="Cichocki N."/>
            <person name="Veneault-Fourrey C."/>
            <person name="LaButti K."/>
            <person name="Lindquist E.A."/>
            <person name="Lipzen A."/>
            <person name="Lundell T."/>
            <person name="Morin E."/>
            <person name="Murat C."/>
            <person name="Riley R."/>
            <person name="Ohm R."/>
            <person name="Sun H."/>
            <person name="Tunlid A."/>
            <person name="Henrissat B."/>
            <person name="Grigoriev I.V."/>
            <person name="Hibbett D.S."/>
            <person name="Martin F."/>
        </authorList>
    </citation>
    <scope>NUCLEOTIDE SEQUENCE [LARGE SCALE GENOMIC DNA]</scope>
    <source>
        <strain evidence="3">Foug A</strain>
    </source>
</reference>
<evidence type="ECO:0000313" key="2">
    <source>
        <dbReference type="EMBL" id="KIM55485.1"/>
    </source>
</evidence>
<dbReference type="HOGENOM" id="CLU_082499_6_1_1"/>
<dbReference type="OrthoDB" id="2671340at2759"/>
<dbReference type="InParanoid" id="A0A0C3D3W4"/>
<evidence type="ECO:0000313" key="3">
    <source>
        <dbReference type="Proteomes" id="UP000053989"/>
    </source>
</evidence>
<accession>A0A0C3D3W4</accession>
<name>A0A0C3D3W4_9AGAM</name>
<dbReference type="AlphaFoldDB" id="A0A0C3D3W4"/>
<dbReference type="STRING" id="1036808.A0A0C3D3W4"/>
<dbReference type="InterPro" id="IPR024752">
    <property type="entry name" value="Myb/SANT-like_dom"/>
</dbReference>
<reference evidence="2 3" key="1">
    <citation type="submission" date="2014-04" db="EMBL/GenBank/DDBJ databases">
        <authorList>
            <consortium name="DOE Joint Genome Institute"/>
            <person name="Kuo A."/>
            <person name="Kohler A."/>
            <person name="Nagy L.G."/>
            <person name="Floudas D."/>
            <person name="Copeland A."/>
            <person name="Barry K.W."/>
            <person name="Cichocki N."/>
            <person name="Veneault-Fourrey C."/>
            <person name="LaButti K."/>
            <person name="Lindquist E.A."/>
            <person name="Lipzen A."/>
            <person name="Lundell T."/>
            <person name="Morin E."/>
            <person name="Murat C."/>
            <person name="Sun H."/>
            <person name="Tunlid A."/>
            <person name="Henrissat B."/>
            <person name="Grigoriev I.V."/>
            <person name="Hibbett D.S."/>
            <person name="Martin F."/>
            <person name="Nordberg H.P."/>
            <person name="Cantor M.N."/>
            <person name="Hua S.X."/>
        </authorList>
    </citation>
    <scope>NUCLEOTIDE SEQUENCE [LARGE SCALE GENOMIC DNA]</scope>
    <source>
        <strain evidence="2 3">Foug A</strain>
    </source>
</reference>
<keyword evidence="3" id="KW-1185">Reference proteome</keyword>
<dbReference type="Proteomes" id="UP000053989">
    <property type="component" value="Unassembled WGS sequence"/>
</dbReference>
<evidence type="ECO:0000259" key="1">
    <source>
        <dbReference type="Pfam" id="PF12776"/>
    </source>
</evidence>
<gene>
    <name evidence="2" type="ORF">SCLCIDRAFT_134636</name>
</gene>
<protein>
    <recommendedName>
        <fullName evidence="1">Myb/SANT-like domain-containing protein</fullName>
    </recommendedName>
</protein>
<organism evidence="2 3">
    <name type="scientific">Scleroderma citrinum Foug A</name>
    <dbReference type="NCBI Taxonomy" id="1036808"/>
    <lineage>
        <taxon>Eukaryota</taxon>
        <taxon>Fungi</taxon>
        <taxon>Dikarya</taxon>
        <taxon>Basidiomycota</taxon>
        <taxon>Agaricomycotina</taxon>
        <taxon>Agaricomycetes</taxon>
        <taxon>Agaricomycetidae</taxon>
        <taxon>Boletales</taxon>
        <taxon>Sclerodermatineae</taxon>
        <taxon>Sclerodermataceae</taxon>
        <taxon>Scleroderma</taxon>
    </lineage>
</organism>